<accession>A0A9X2RFW1</accession>
<dbReference type="InterPro" id="IPR011006">
    <property type="entry name" value="CheY-like_superfamily"/>
</dbReference>
<evidence type="ECO:0000313" key="4">
    <source>
        <dbReference type="EMBL" id="MCP9290579.1"/>
    </source>
</evidence>
<reference evidence="4" key="1">
    <citation type="submission" date="2022-06" db="EMBL/GenBank/DDBJ databases">
        <title>Gracilimonas sp. CAU 1638 isolated from sea sediment.</title>
        <authorList>
            <person name="Kim W."/>
        </authorList>
    </citation>
    <scope>NUCLEOTIDE SEQUENCE</scope>
    <source>
        <strain evidence="4">CAU 1638</strain>
    </source>
</reference>
<dbReference type="GO" id="GO:0003677">
    <property type="term" value="F:DNA binding"/>
    <property type="evidence" value="ECO:0007669"/>
    <property type="project" value="UniProtKB-KW"/>
</dbReference>
<feature type="domain" description="HTH LytTR-type" evidence="3">
    <location>
        <begin position="142"/>
        <end position="249"/>
    </location>
</feature>
<evidence type="ECO:0000313" key="5">
    <source>
        <dbReference type="Proteomes" id="UP001139125"/>
    </source>
</evidence>
<dbReference type="InterPro" id="IPR046947">
    <property type="entry name" value="LytR-like"/>
</dbReference>
<name>A0A9X2RFW1_9BACT</name>
<dbReference type="PANTHER" id="PTHR37299">
    <property type="entry name" value="TRANSCRIPTIONAL REGULATOR-RELATED"/>
    <property type="match status" value="1"/>
</dbReference>
<dbReference type="InterPro" id="IPR001789">
    <property type="entry name" value="Sig_transdc_resp-reg_receiver"/>
</dbReference>
<keyword evidence="1" id="KW-0597">Phosphoprotein</keyword>
<keyword evidence="5" id="KW-1185">Reference proteome</keyword>
<dbReference type="SMART" id="SM00448">
    <property type="entry name" value="REC"/>
    <property type="match status" value="1"/>
</dbReference>
<gene>
    <name evidence="4" type="ORF">NM125_03160</name>
</gene>
<keyword evidence="4" id="KW-0238">DNA-binding</keyword>
<dbReference type="Gene3D" id="2.40.50.1020">
    <property type="entry name" value="LytTr DNA-binding domain"/>
    <property type="match status" value="1"/>
</dbReference>
<dbReference type="PANTHER" id="PTHR37299:SF1">
    <property type="entry name" value="STAGE 0 SPORULATION PROTEIN A HOMOLOG"/>
    <property type="match status" value="1"/>
</dbReference>
<dbReference type="GO" id="GO:0000156">
    <property type="term" value="F:phosphorelay response regulator activity"/>
    <property type="evidence" value="ECO:0007669"/>
    <property type="project" value="InterPro"/>
</dbReference>
<dbReference type="PROSITE" id="PS50110">
    <property type="entry name" value="RESPONSE_REGULATORY"/>
    <property type="match status" value="1"/>
</dbReference>
<proteinExistence type="predicted"/>
<dbReference type="Proteomes" id="UP001139125">
    <property type="component" value="Unassembled WGS sequence"/>
</dbReference>
<dbReference type="AlphaFoldDB" id="A0A9X2RFW1"/>
<dbReference type="RefSeq" id="WP_255132782.1">
    <property type="nucleotide sequence ID" value="NZ_JANDBC010000001.1"/>
</dbReference>
<comment type="caution">
    <text evidence="4">The sequence shown here is derived from an EMBL/GenBank/DDBJ whole genome shotgun (WGS) entry which is preliminary data.</text>
</comment>
<evidence type="ECO:0000259" key="3">
    <source>
        <dbReference type="PROSITE" id="PS50930"/>
    </source>
</evidence>
<dbReference type="Pfam" id="PF00072">
    <property type="entry name" value="Response_reg"/>
    <property type="match status" value="1"/>
</dbReference>
<dbReference type="PROSITE" id="PS50930">
    <property type="entry name" value="HTH_LYTTR"/>
    <property type="match status" value="1"/>
</dbReference>
<dbReference type="SMART" id="SM00850">
    <property type="entry name" value="LytTR"/>
    <property type="match status" value="1"/>
</dbReference>
<evidence type="ECO:0000259" key="2">
    <source>
        <dbReference type="PROSITE" id="PS50110"/>
    </source>
</evidence>
<feature type="modified residue" description="4-aspartylphosphate" evidence="1">
    <location>
        <position position="54"/>
    </location>
</feature>
<organism evidence="4 5">
    <name type="scientific">Gracilimonas sediminicola</name>
    <dbReference type="NCBI Taxonomy" id="2952158"/>
    <lineage>
        <taxon>Bacteria</taxon>
        <taxon>Pseudomonadati</taxon>
        <taxon>Balneolota</taxon>
        <taxon>Balneolia</taxon>
        <taxon>Balneolales</taxon>
        <taxon>Balneolaceae</taxon>
        <taxon>Gracilimonas</taxon>
    </lineage>
</organism>
<dbReference type="Pfam" id="PF04397">
    <property type="entry name" value="LytTR"/>
    <property type="match status" value="1"/>
</dbReference>
<protein>
    <submittedName>
        <fullName evidence="4">LytTR family DNA-binding domain-containing protein</fullName>
    </submittedName>
</protein>
<dbReference type="InterPro" id="IPR007492">
    <property type="entry name" value="LytTR_DNA-bd_dom"/>
</dbReference>
<evidence type="ECO:0000256" key="1">
    <source>
        <dbReference type="PROSITE-ProRule" id="PRU00169"/>
    </source>
</evidence>
<dbReference type="SUPFAM" id="SSF52172">
    <property type="entry name" value="CheY-like"/>
    <property type="match status" value="1"/>
</dbReference>
<dbReference type="EMBL" id="JANDBC010000001">
    <property type="protein sequence ID" value="MCP9290579.1"/>
    <property type="molecule type" value="Genomic_DNA"/>
</dbReference>
<sequence length="249" mass="28857">MKILICEDEAPASKQISKHIKAVQKDAEIVAAVETGEEALSEIRKHDLDLIFMDVELADGPCFETLDNIEINTPIIFTTAYDEYALKAFKLNSIDYLVKPITRDDIAKGLEKYKRVKKTFEKGPAFKFAKEILNEDNYKDRFLVKLGRKLFPLKVDEIAYFMASDKLVWLVTNQKKKYIINFTLAELEEMLNPELFFRLNRQFIAHINSVKDLEPYFKGQVTVNLTPPVEYEIIISRNKTPELKEWLGV</sequence>
<dbReference type="Gene3D" id="3.40.50.2300">
    <property type="match status" value="1"/>
</dbReference>
<feature type="domain" description="Response regulatory" evidence="2">
    <location>
        <begin position="2"/>
        <end position="114"/>
    </location>
</feature>